<evidence type="ECO:0000256" key="6">
    <source>
        <dbReference type="HAMAP-Rule" id="MF_00163"/>
    </source>
</evidence>
<reference evidence="7 8" key="1">
    <citation type="submission" date="2017-06" db="EMBL/GenBank/DDBJ databases">
        <title>Draft Genome Sequence of Natranaerobius trueperi halophilic, alkalithermophilic bacteria from soda lakes.</title>
        <authorList>
            <person name="Zhao B."/>
        </authorList>
    </citation>
    <scope>NUCLEOTIDE SEQUENCE [LARGE SCALE GENOMIC DNA]</scope>
    <source>
        <strain evidence="7 8">DSM 18760</strain>
    </source>
</reference>
<feature type="binding site" evidence="6">
    <location>
        <position position="136"/>
    </location>
    <ligand>
        <name>Fe cation</name>
        <dbReference type="ChEBI" id="CHEBI:24875"/>
    </ligand>
</feature>
<dbReference type="PRINTS" id="PR01576">
    <property type="entry name" value="PDEFORMYLASE"/>
</dbReference>
<evidence type="ECO:0000256" key="1">
    <source>
        <dbReference type="ARBA" id="ARBA00010759"/>
    </source>
</evidence>
<dbReference type="CDD" id="cd00487">
    <property type="entry name" value="Pep_deformylase"/>
    <property type="match status" value="1"/>
</dbReference>
<dbReference type="SUPFAM" id="SSF56420">
    <property type="entry name" value="Peptide deformylase"/>
    <property type="match status" value="1"/>
</dbReference>
<dbReference type="GO" id="GO:0046872">
    <property type="term" value="F:metal ion binding"/>
    <property type="evidence" value="ECO:0007669"/>
    <property type="project" value="UniProtKB-KW"/>
</dbReference>
<accession>A0A226BYR5</accession>
<keyword evidence="5 6" id="KW-0408">Iron</keyword>
<dbReference type="AlphaFoldDB" id="A0A226BYR5"/>
<feature type="binding site" evidence="6">
    <location>
        <position position="90"/>
    </location>
    <ligand>
        <name>Fe cation</name>
        <dbReference type="ChEBI" id="CHEBI:24875"/>
    </ligand>
</feature>
<organism evidence="7 8">
    <name type="scientific">Natranaerobius trueperi</name>
    <dbReference type="NCBI Taxonomy" id="759412"/>
    <lineage>
        <taxon>Bacteria</taxon>
        <taxon>Bacillati</taxon>
        <taxon>Bacillota</taxon>
        <taxon>Clostridia</taxon>
        <taxon>Natranaerobiales</taxon>
        <taxon>Natranaerobiaceae</taxon>
        <taxon>Natranaerobius</taxon>
    </lineage>
</organism>
<comment type="similarity">
    <text evidence="1 6">Belongs to the polypeptide deformylase family.</text>
</comment>
<dbReference type="OrthoDB" id="9784988at2"/>
<comment type="cofactor">
    <cofactor evidence="6">
        <name>Fe(2+)</name>
        <dbReference type="ChEBI" id="CHEBI:29033"/>
    </cofactor>
    <text evidence="6">Binds 1 Fe(2+) ion.</text>
</comment>
<keyword evidence="8" id="KW-1185">Reference proteome</keyword>
<evidence type="ECO:0000256" key="5">
    <source>
        <dbReference type="ARBA" id="ARBA00023004"/>
    </source>
</evidence>
<evidence type="ECO:0000256" key="3">
    <source>
        <dbReference type="ARBA" id="ARBA00022801"/>
    </source>
</evidence>
<feature type="active site" evidence="6">
    <location>
        <position position="133"/>
    </location>
</feature>
<dbReference type="EC" id="3.5.1.88" evidence="6"/>
<sequence>MAIKIIRTNDDPALKRVAKRITKIDDRIEKLVSNMLDTMYDADGIGLAAPQIGISKRVITVDTDEGDVYKLINPEITNSSQEKEKAVEGCLSYPGLQGEVIRPRQVTVQALDLNGEEVIIEASGLLARALQHEIDHLDGITFIDRAENVYREES</sequence>
<keyword evidence="2 6" id="KW-0479">Metal-binding</keyword>
<dbReference type="GO" id="GO:0006412">
    <property type="term" value="P:translation"/>
    <property type="evidence" value="ECO:0007669"/>
    <property type="project" value="UniProtKB-UniRule"/>
</dbReference>
<dbReference type="HAMAP" id="MF_00163">
    <property type="entry name" value="Pep_deformylase"/>
    <property type="match status" value="1"/>
</dbReference>
<dbReference type="NCBIfam" id="TIGR00079">
    <property type="entry name" value="pept_deformyl"/>
    <property type="match status" value="1"/>
</dbReference>
<dbReference type="PANTHER" id="PTHR10458:SF22">
    <property type="entry name" value="PEPTIDE DEFORMYLASE"/>
    <property type="match status" value="1"/>
</dbReference>
<dbReference type="Pfam" id="PF01327">
    <property type="entry name" value="Pep_deformylase"/>
    <property type="match status" value="1"/>
</dbReference>
<evidence type="ECO:0000313" key="7">
    <source>
        <dbReference type="EMBL" id="OWZ84163.1"/>
    </source>
</evidence>
<dbReference type="InterPro" id="IPR036821">
    <property type="entry name" value="Peptide_deformylase_sf"/>
</dbReference>
<evidence type="ECO:0000313" key="8">
    <source>
        <dbReference type="Proteomes" id="UP000214588"/>
    </source>
</evidence>
<dbReference type="RefSeq" id="WP_089023141.1">
    <property type="nucleotide sequence ID" value="NZ_NIQC01000007.1"/>
</dbReference>
<dbReference type="GO" id="GO:0042586">
    <property type="term" value="F:peptide deformylase activity"/>
    <property type="evidence" value="ECO:0007669"/>
    <property type="project" value="UniProtKB-UniRule"/>
</dbReference>
<proteinExistence type="inferred from homology"/>
<protein>
    <recommendedName>
        <fullName evidence="6">Peptide deformylase</fullName>
        <shortName evidence="6">PDF</shortName>
        <ecNumber evidence="6">3.5.1.88</ecNumber>
    </recommendedName>
    <alternativeName>
        <fullName evidence="6">Polypeptide deformylase</fullName>
    </alternativeName>
</protein>
<feature type="binding site" evidence="6">
    <location>
        <position position="132"/>
    </location>
    <ligand>
        <name>Fe cation</name>
        <dbReference type="ChEBI" id="CHEBI:24875"/>
    </ligand>
</feature>
<dbReference type="InterPro" id="IPR023635">
    <property type="entry name" value="Peptide_deformylase"/>
</dbReference>
<keyword evidence="3 6" id="KW-0378">Hydrolase</keyword>
<dbReference type="EMBL" id="NIQC01000007">
    <property type="protein sequence ID" value="OWZ84163.1"/>
    <property type="molecule type" value="Genomic_DNA"/>
</dbReference>
<dbReference type="Proteomes" id="UP000214588">
    <property type="component" value="Unassembled WGS sequence"/>
</dbReference>
<keyword evidence="4 6" id="KW-0648">Protein biosynthesis</keyword>
<comment type="function">
    <text evidence="6">Removes the formyl group from the N-terminal Met of newly synthesized proteins. Requires at least a dipeptide for an efficient rate of reaction. N-terminal L-methionine is a prerequisite for activity but the enzyme has broad specificity at other positions.</text>
</comment>
<dbReference type="FunFam" id="3.90.45.10:FF:000005">
    <property type="entry name" value="Peptide deformylase"/>
    <property type="match status" value="1"/>
</dbReference>
<name>A0A226BYR5_9FIRM</name>
<dbReference type="Gene3D" id="3.90.45.10">
    <property type="entry name" value="Peptide deformylase"/>
    <property type="match status" value="1"/>
</dbReference>
<dbReference type="PIRSF" id="PIRSF004749">
    <property type="entry name" value="Pep_def"/>
    <property type="match status" value="1"/>
</dbReference>
<dbReference type="PANTHER" id="PTHR10458">
    <property type="entry name" value="PEPTIDE DEFORMYLASE"/>
    <property type="match status" value="1"/>
</dbReference>
<evidence type="ECO:0000256" key="4">
    <source>
        <dbReference type="ARBA" id="ARBA00022917"/>
    </source>
</evidence>
<comment type="caution">
    <text evidence="7">The sequence shown here is derived from an EMBL/GenBank/DDBJ whole genome shotgun (WGS) entry which is preliminary data.</text>
</comment>
<dbReference type="NCBIfam" id="NF001159">
    <property type="entry name" value="PRK00150.1-3"/>
    <property type="match status" value="1"/>
</dbReference>
<evidence type="ECO:0000256" key="2">
    <source>
        <dbReference type="ARBA" id="ARBA00022723"/>
    </source>
</evidence>
<comment type="catalytic activity">
    <reaction evidence="6">
        <text>N-terminal N-formyl-L-methionyl-[peptide] + H2O = N-terminal L-methionyl-[peptide] + formate</text>
        <dbReference type="Rhea" id="RHEA:24420"/>
        <dbReference type="Rhea" id="RHEA-COMP:10639"/>
        <dbReference type="Rhea" id="RHEA-COMP:10640"/>
        <dbReference type="ChEBI" id="CHEBI:15377"/>
        <dbReference type="ChEBI" id="CHEBI:15740"/>
        <dbReference type="ChEBI" id="CHEBI:49298"/>
        <dbReference type="ChEBI" id="CHEBI:64731"/>
        <dbReference type="EC" id="3.5.1.88"/>
    </reaction>
</comment>
<gene>
    <name evidence="6 7" type="primary">def</name>
    <name evidence="7" type="ORF">CDO51_04650</name>
</gene>